<dbReference type="GeneID" id="18938400"/>
<gene>
    <name evidence="1" type="ORF">ISF9_089</name>
</gene>
<sequence>MSDVLDLGEVEIPGWRSLMSSQQAVPFREVESRHGIRAAYIIHDINHVRSWIRRRRYGEADGPACVYRVLVKWPGGEEAVWEFDHTVGWPRENGQERDWHAEWMKNFGGVA</sequence>
<keyword evidence="2" id="KW-1185">Reference proteome</keyword>
<name>W8NP10_9CAUD</name>
<proteinExistence type="predicted"/>
<dbReference type="Proteomes" id="UP000019700">
    <property type="component" value="Genome"/>
</dbReference>
<protein>
    <submittedName>
        <fullName evidence="1">Uncharacterized protein</fullName>
    </submittedName>
</protein>
<reference evidence="1 2" key="1">
    <citation type="journal article" date="2014" name="Arch. Virol.">
        <title>Complete genome sequence of a novel phage, vB_MoxS-ISF9, infecting methylotrophic Microbacterium: first report of a virulent Microbacterium phage.</title>
        <authorList>
            <person name="Zamani I."/>
            <person name="Bouzari M."/>
            <person name="Emtiazi G."/>
            <person name="Ghasemi S.M."/>
            <person name="Chang H.I."/>
        </authorList>
    </citation>
    <scope>NUCLEOTIDE SEQUENCE [LARGE SCALE GENOMIC DNA]</scope>
</reference>
<dbReference type="RefSeq" id="YP_009021534.1">
    <property type="nucleotide sequence ID" value="NC_023859.1"/>
</dbReference>
<accession>W8NP10</accession>
<evidence type="ECO:0000313" key="1">
    <source>
        <dbReference type="EMBL" id="AHL18559.1"/>
    </source>
</evidence>
<organism evidence="1 2">
    <name type="scientific">Microbacterium phage vB_MoxS-ISF9</name>
    <dbReference type="NCBI Taxonomy" id="1458670"/>
    <lineage>
        <taxon>Viruses</taxon>
        <taxon>Duplodnaviria</taxon>
        <taxon>Heunggongvirae</taxon>
        <taxon>Uroviricota</taxon>
        <taxon>Caudoviricetes</taxon>
        <taxon>Farahnazvirus</taxon>
        <taxon>Farahnazvirus ISF9</taxon>
    </lineage>
</organism>
<dbReference type="KEGG" id="vg:18938400"/>
<dbReference type="EMBL" id="KJ173786">
    <property type="protein sequence ID" value="AHL18559.1"/>
    <property type="molecule type" value="Genomic_DNA"/>
</dbReference>
<evidence type="ECO:0000313" key="2">
    <source>
        <dbReference type="Proteomes" id="UP000019700"/>
    </source>
</evidence>